<accession>A0A8H7ZZB2</accession>
<evidence type="ECO:0000313" key="2">
    <source>
        <dbReference type="EMBL" id="KAG5461748.1"/>
    </source>
</evidence>
<evidence type="ECO:0000313" key="3">
    <source>
        <dbReference type="Proteomes" id="UP000673691"/>
    </source>
</evidence>
<sequence length="246" mass="25367">MADRFRGAGVPMAGDVLPGGDLDGAEEAPGILAPSFTGGTATARGPSAQVVVAAGGNYYALGAPPELPNGRRQAARNAAVERAPPPGEQSGRDGNRAARLEAPPYESSVVSDGPVRNVRVSAFPSTRRKSVRPLLAGFGGGSSAKRPLQAATTPPSSASGGGGQRRSRKVHIAGRDSQKPGPNVVVEFDDVHGLYMGDAADHSFAKKCAEKPRRIRSAAAAEDPPGEPEEAITSARRNWLRCTACL</sequence>
<feature type="non-terminal residue" evidence="2">
    <location>
        <position position="246"/>
    </location>
</feature>
<feature type="region of interest" description="Disordered" evidence="1">
    <location>
        <begin position="61"/>
        <end position="185"/>
    </location>
</feature>
<keyword evidence="3" id="KW-1185">Reference proteome</keyword>
<dbReference type="AlphaFoldDB" id="A0A8H7ZZB2"/>
<comment type="caution">
    <text evidence="2">The sequence shown here is derived from an EMBL/GenBank/DDBJ whole genome shotgun (WGS) entry which is preliminary data.</text>
</comment>
<feature type="compositionally biased region" description="Low complexity" evidence="1">
    <location>
        <begin position="149"/>
        <end position="158"/>
    </location>
</feature>
<feature type="region of interest" description="Disordered" evidence="1">
    <location>
        <begin position="209"/>
        <end position="232"/>
    </location>
</feature>
<feature type="region of interest" description="Disordered" evidence="1">
    <location>
        <begin position="1"/>
        <end position="43"/>
    </location>
</feature>
<dbReference type="Proteomes" id="UP000673691">
    <property type="component" value="Unassembled WGS sequence"/>
</dbReference>
<dbReference type="EMBL" id="JAEFCI010003190">
    <property type="protein sequence ID" value="KAG5461748.1"/>
    <property type="molecule type" value="Genomic_DNA"/>
</dbReference>
<proteinExistence type="predicted"/>
<feature type="compositionally biased region" description="Basic and acidic residues" evidence="1">
    <location>
        <begin position="90"/>
        <end position="99"/>
    </location>
</feature>
<reference evidence="2 3" key="1">
    <citation type="journal article" name="Sci. Rep.">
        <title>Genome-scale phylogenetic analyses confirm Olpidium as the closest living zoosporic fungus to the non-flagellated, terrestrial fungi.</title>
        <authorList>
            <person name="Chang Y."/>
            <person name="Rochon D."/>
            <person name="Sekimoto S."/>
            <person name="Wang Y."/>
            <person name="Chovatia M."/>
            <person name="Sandor L."/>
            <person name="Salamov A."/>
            <person name="Grigoriev I.V."/>
            <person name="Stajich J.E."/>
            <person name="Spatafora J.W."/>
        </authorList>
    </citation>
    <scope>NUCLEOTIDE SEQUENCE [LARGE SCALE GENOMIC DNA]</scope>
    <source>
        <strain evidence="2">S191</strain>
    </source>
</reference>
<protein>
    <submittedName>
        <fullName evidence="2">Uncharacterized protein</fullName>
    </submittedName>
</protein>
<gene>
    <name evidence="2" type="ORF">BJ554DRAFT_6006</name>
</gene>
<name>A0A8H7ZZB2_9FUNG</name>
<evidence type="ECO:0000256" key="1">
    <source>
        <dbReference type="SAM" id="MobiDB-lite"/>
    </source>
</evidence>
<organism evidence="2 3">
    <name type="scientific">Olpidium bornovanus</name>
    <dbReference type="NCBI Taxonomy" id="278681"/>
    <lineage>
        <taxon>Eukaryota</taxon>
        <taxon>Fungi</taxon>
        <taxon>Fungi incertae sedis</taxon>
        <taxon>Olpidiomycota</taxon>
        <taxon>Olpidiomycotina</taxon>
        <taxon>Olpidiomycetes</taxon>
        <taxon>Olpidiales</taxon>
        <taxon>Olpidiaceae</taxon>
        <taxon>Olpidium</taxon>
    </lineage>
</organism>